<sequence>MEHTPSLDSNADPGIPSCNSCRRRKLKCTREQPRCSNCDKFEVTCVYEYEKKKPGYKVGAIESLSRRLENVERELAISRAQNHNQPSLSPACSPEKELHAAEPPQALAPVVGALSSLTKEISGLKVAITSTQSYAYERAEEAAADNVANRKRRRIDESPVQEPSSLLHVDLAQHVQNDFLLEARDTIADTYFSFIYPWISILHEPSVRKRLQFAPKSHPFPGIFHAMVVSALRFVKIADKPLTHQFYAEQTLKARQEIMSTAMNEICIEHAQMLLILAFTELVDDNVQKAFALLGVVARYIDHLQLSLEEPTRDYPVGVFGKSHGPLPAKDWIEEEERRRLYWNAVMLDRLCASILGCATCLTGTRIHRRLPVCASFWHTNQPRSTPYIQVFDTLSSGPAQSASLTSPSGAASPSNTGSIVDSEKSSSSGIGALAFYIEAVESMGTIETHFLRQPVDCNNSSDLSRWLTRFKEMDAYLLRWKLRLPQQWKDSGISRRILPGVMDPAMTAANATHNTCLVLLHERIAYPEPSLSWVRLPSLDSGEICVGAATEVCTIIRKFIEQRPSPYAFAPQLGLCAFVSARSLLVHSRKYDTPLVQAFWHLLECLDTMALRWATPSQLKSPSLFSEFADRIRTIHTNCEMDLSYQIDRSEPLQVRTSASSVPSARHWWSKHQQATYVQQHSSEFDAASYTQAKHAVAQDSQRLRQNDALETQNSAFTVRTDVPWGPMDAGDVAADSGSYEDLLAISQSLLDPNFTSLNRIVSFEDMMLGNINETWSLR</sequence>
<evidence type="ECO:0000259" key="7">
    <source>
        <dbReference type="PROSITE" id="PS50048"/>
    </source>
</evidence>
<dbReference type="CDD" id="cd12148">
    <property type="entry name" value="fungal_TF_MHR"/>
    <property type="match status" value="1"/>
</dbReference>
<dbReference type="Pfam" id="PF00172">
    <property type="entry name" value="Zn_clus"/>
    <property type="match status" value="1"/>
</dbReference>
<comment type="subcellular location">
    <subcellularLocation>
        <location evidence="1">Nucleus</location>
    </subcellularLocation>
</comment>
<evidence type="ECO:0000256" key="3">
    <source>
        <dbReference type="ARBA" id="ARBA00023015"/>
    </source>
</evidence>
<dbReference type="AlphaFoldDB" id="A0A8K0QXB2"/>
<keyword evidence="2" id="KW-0479">Metal-binding</keyword>
<dbReference type="GO" id="GO:0005634">
    <property type="term" value="C:nucleus"/>
    <property type="evidence" value="ECO:0007669"/>
    <property type="project" value="UniProtKB-SubCell"/>
</dbReference>
<dbReference type="PANTHER" id="PTHR47338">
    <property type="entry name" value="ZN(II)2CYS6 TRANSCRIPTION FACTOR (EUROFUNG)-RELATED"/>
    <property type="match status" value="1"/>
</dbReference>
<evidence type="ECO:0000256" key="2">
    <source>
        <dbReference type="ARBA" id="ARBA00022723"/>
    </source>
</evidence>
<dbReference type="OrthoDB" id="10261408at2759"/>
<dbReference type="PROSITE" id="PS50048">
    <property type="entry name" value="ZN2_CY6_FUNGAL_2"/>
    <property type="match status" value="1"/>
</dbReference>
<dbReference type="InterPro" id="IPR036864">
    <property type="entry name" value="Zn2-C6_fun-type_DNA-bd_sf"/>
</dbReference>
<dbReference type="GO" id="GO:0008270">
    <property type="term" value="F:zinc ion binding"/>
    <property type="evidence" value="ECO:0007669"/>
    <property type="project" value="InterPro"/>
</dbReference>
<dbReference type="SMART" id="SM00066">
    <property type="entry name" value="GAL4"/>
    <property type="match status" value="1"/>
</dbReference>
<name>A0A8K0QXB2_9PLEO</name>
<evidence type="ECO:0000313" key="8">
    <source>
        <dbReference type="EMBL" id="KAH7073249.1"/>
    </source>
</evidence>
<keyword evidence="9" id="KW-1185">Reference proteome</keyword>
<dbReference type="InterPro" id="IPR001138">
    <property type="entry name" value="Zn2Cys6_DnaBD"/>
</dbReference>
<dbReference type="CDD" id="cd00067">
    <property type="entry name" value="GAL4"/>
    <property type="match status" value="1"/>
</dbReference>
<evidence type="ECO:0000256" key="1">
    <source>
        <dbReference type="ARBA" id="ARBA00004123"/>
    </source>
</evidence>
<proteinExistence type="predicted"/>
<keyword evidence="3" id="KW-0805">Transcription regulation</keyword>
<dbReference type="PANTHER" id="PTHR47338:SF23">
    <property type="entry name" value="ZN(II)2CYS6 TRANSCRIPTION FACTOR (EUROFUNG)"/>
    <property type="match status" value="1"/>
</dbReference>
<evidence type="ECO:0000256" key="5">
    <source>
        <dbReference type="ARBA" id="ARBA00023242"/>
    </source>
</evidence>
<dbReference type="GO" id="GO:0003677">
    <property type="term" value="F:DNA binding"/>
    <property type="evidence" value="ECO:0007669"/>
    <property type="project" value="InterPro"/>
</dbReference>
<dbReference type="GO" id="GO:0000981">
    <property type="term" value="F:DNA-binding transcription factor activity, RNA polymerase II-specific"/>
    <property type="evidence" value="ECO:0007669"/>
    <property type="project" value="InterPro"/>
</dbReference>
<dbReference type="Pfam" id="PF04082">
    <property type="entry name" value="Fungal_trans"/>
    <property type="match status" value="1"/>
</dbReference>
<dbReference type="InterPro" id="IPR050815">
    <property type="entry name" value="TF_fung"/>
</dbReference>
<dbReference type="EMBL" id="JAGMVJ010000022">
    <property type="protein sequence ID" value="KAH7073249.1"/>
    <property type="molecule type" value="Genomic_DNA"/>
</dbReference>
<evidence type="ECO:0000256" key="6">
    <source>
        <dbReference type="SAM" id="MobiDB-lite"/>
    </source>
</evidence>
<reference evidence="8" key="1">
    <citation type="journal article" date="2021" name="Nat. Commun.">
        <title>Genetic determinants of endophytism in the Arabidopsis root mycobiome.</title>
        <authorList>
            <person name="Mesny F."/>
            <person name="Miyauchi S."/>
            <person name="Thiergart T."/>
            <person name="Pickel B."/>
            <person name="Atanasova L."/>
            <person name="Karlsson M."/>
            <person name="Huettel B."/>
            <person name="Barry K.W."/>
            <person name="Haridas S."/>
            <person name="Chen C."/>
            <person name="Bauer D."/>
            <person name="Andreopoulos W."/>
            <person name="Pangilinan J."/>
            <person name="LaButti K."/>
            <person name="Riley R."/>
            <person name="Lipzen A."/>
            <person name="Clum A."/>
            <person name="Drula E."/>
            <person name="Henrissat B."/>
            <person name="Kohler A."/>
            <person name="Grigoriev I.V."/>
            <person name="Martin F.M."/>
            <person name="Hacquard S."/>
        </authorList>
    </citation>
    <scope>NUCLEOTIDE SEQUENCE</scope>
    <source>
        <strain evidence="8">MPI-SDFR-AT-0120</strain>
    </source>
</reference>
<dbReference type="GO" id="GO:0006351">
    <property type="term" value="P:DNA-templated transcription"/>
    <property type="evidence" value="ECO:0007669"/>
    <property type="project" value="InterPro"/>
</dbReference>
<comment type="caution">
    <text evidence="8">The sequence shown here is derived from an EMBL/GenBank/DDBJ whole genome shotgun (WGS) entry which is preliminary data.</text>
</comment>
<dbReference type="SUPFAM" id="SSF57701">
    <property type="entry name" value="Zn2/Cys6 DNA-binding domain"/>
    <property type="match status" value="1"/>
</dbReference>
<dbReference type="InterPro" id="IPR007219">
    <property type="entry name" value="XnlR_reg_dom"/>
</dbReference>
<dbReference type="Gene3D" id="4.10.240.10">
    <property type="entry name" value="Zn(2)-C6 fungal-type DNA-binding domain"/>
    <property type="match status" value="1"/>
</dbReference>
<evidence type="ECO:0000313" key="9">
    <source>
        <dbReference type="Proteomes" id="UP000813461"/>
    </source>
</evidence>
<feature type="domain" description="Zn(2)-C6 fungal-type" evidence="7">
    <location>
        <begin position="17"/>
        <end position="47"/>
    </location>
</feature>
<keyword evidence="5" id="KW-0539">Nucleus</keyword>
<dbReference type="Proteomes" id="UP000813461">
    <property type="component" value="Unassembled WGS sequence"/>
</dbReference>
<dbReference type="PROSITE" id="PS00463">
    <property type="entry name" value="ZN2_CY6_FUNGAL_1"/>
    <property type="match status" value="1"/>
</dbReference>
<feature type="region of interest" description="Disordered" evidence="6">
    <location>
        <begin position="400"/>
        <end position="426"/>
    </location>
</feature>
<gene>
    <name evidence="8" type="ORF">FB567DRAFT_480098</name>
</gene>
<accession>A0A8K0QXB2</accession>
<organism evidence="8 9">
    <name type="scientific">Paraphoma chrysanthemicola</name>
    <dbReference type="NCBI Taxonomy" id="798071"/>
    <lineage>
        <taxon>Eukaryota</taxon>
        <taxon>Fungi</taxon>
        <taxon>Dikarya</taxon>
        <taxon>Ascomycota</taxon>
        <taxon>Pezizomycotina</taxon>
        <taxon>Dothideomycetes</taxon>
        <taxon>Pleosporomycetidae</taxon>
        <taxon>Pleosporales</taxon>
        <taxon>Pleosporineae</taxon>
        <taxon>Phaeosphaeriaceae</taxon>
        <taxon>Paraphoma</taxon>
    </lineage>
</organism>
<evidence type="ECO:0000256" key="4">
    <source>
        <dbReference type="ARBA" id="ARBA00023163"/>
    </source>
</evidence>
<protein>
    <submittedName>
        <fullName evidence="8">Fungal-specific transcription factor domain-containing protein</fullName>
    </submittedName>
</protein>
<keyword evidence="4" id="KW-0804">Transcription</keyword>